<reference evidence="2 3" key="1">
    <citation type="submission" date="2019-06" db="EMBL/GenBank/DDBJ databases">
        <title>Sequencing the genomes of 1000 actinobacteria strains.</title>
        <authorList>
            <person name="Klenk H.-P."/>
        </authorList>
    </citation>
    <scope>NUCLEOTIDE SEQUENCE [LARGE SCALE GENOMIC DNA]</scope>
    <source>
        <strain evidence="2 3">DSM 25218</strain>
    </source>
</reference>
<dbReference type="Pfam" id="PF06013">
    <property type="entry name" value="WXG100"/>
    <property type="match status" value="1"/>
</dbReference>
<protein>
    <recommendedName>
        <fullName evidence="1">ESAT-6-like protein</fullName>
    </recommendedName>
</protein>
<gene>
    <name evidence="2" type="ORF">FB381_4661</name>
</gene>
<name>A0A543ADQ7_9ACTN</name>
<dbReference type="NCBIfam" id="TIGR03930">
    <property type="entry name" value="WXG100_ESAT6"/>
    <property type="match status" value="1"/>
</dbReference>
<comment type="caution">
    <text evidence="2">The sequence shown here is derived from an EMBL/GenBank/DDBJ whole genome shotgun (WGS) entry which is preliminary data.</text>
</comment>
<evidence type="ECO:0000256" key="1">
    <source>
        <dbReference type="RuleBase" id="RU362001"/>
    </source>
</evidence>
<evidence type="ECO:0000313" key="2">
    <source>
        <dbReference type="EMBL" id="TQL70719.1"/>
    </source>
</evidence>
<sequence>MSEEIVVNHGQMGNITDILLKGVAEMDRELDGLESQILKLQQDFTGEAANAYNQAQARWNASIRELAFSLDKSSKFVNEAGAEMHNADRRGAAGLGG</sequence>
<comment type="similarity">
    <text evidence="1">Belongs to the WXG100 family.</text>
</comment>
<dbReference type="InterPro" id="IPR010310">
    <property type="entry name" value="T7SS_ESAT-6-like"/>
</dbReference>
<dbReference type="OrthoDB" id="3785978at2"/>
<dbReference type="SUPFAM" id="SSF140453">
    <property type="entry name" value="EsxAB dimer-like"/>
    <property type="match status" value="1"/>
</dbReference>
<evidence type="ECO:0000313" key="3">
    <source>
        <dbReference type="Proteomes" id="UP000320209"/>
    </source>
</evidence>
<keyword evidence="3" id="KW-1185">Reference proteome</keyword>
<dbReference type="RefSeq" id="WP_141782413.1">
    <property type="nucleotide sequence ID" value="NZ_VFOV01000001.1"/>
</dbReference>
<proteinExistence type="inferred from homology"/>
<dbReference type="Gene3D" id="1.10.287.1060">
    <property type="entry name" value="ESAT-6-like"/>
    <property type="match status" value="1"/>
</dbReference>
<organism evidence="2 3">
    <name type="scientific">Nocardioides albertanoniae</name>
    <dbReference type="NCBI Taxonomy" id="1175486"/>
    <lineage>
        <taxon>Bacteria</taxon>
        <taxon>Bacillati</taxon>
        <taxon>Actinomycetota</taxon>
        <taxon>Actinomycetes</taxon>
        <taxon>Propionibacteriales</taxon>
        <taxon>Nocardioidaceae</taxon>
        <taxon>Nocardioides</taxon>
    </lineage>
</organism>
<dbReference type="Proteomes" id="UP000320209">
    <property type="component" value="Unassembled WGS sequence"/>
</dbReference>
<dbReference type="EMBL" id="VFOV01000001">
    <property type="protein sequence ID" value="TQL70719.1"/>
    <property type="molecule type" value="Genomic_DNA"/>
</dbReference>
<accession>A0A543ADQ7</accession>
<dbReference type="InterPro" id="IPR036689">
    <property type="entry name" value="ESAT-6-like_sf"/>
</dbReference>
<dbReference type="AlphaFoldDB" id="A0A543ADQ7"/>